<evidence type="ECO:0000256" key="4">
    <source>
        <dbReference type="ARBA" id="ARBA00023002"/>
    </source>
</evidence>
<dbReference type="InterPro" id="IPR008335">
    <property type="entry name" value="Mopterin_OxRdtase_euk"/>
</dbReference>
<accession>S9TE68</accession>
<dbReference type="InterPro" id="IPR005066">
    <property type="entry name" value="MoCF_OxRdtse_dimer"/>
</dbReference>
<dbReference type="GO" id="GO:0006790">
    <property type="term" value="P:sulfur compound metabolic process"/>
    <property type="evidence" value="ECO:0007669"/>
    <property type="project" value="TreeGrafter"/>
</dbReference>
<dbReference type="Pfam" id="PF00174">
    <property type="entry name" value="Oxidored_molyb"/>
    <property type="match status" value="1"/>
</dbReference>
<keyword evidence="2" id="KW-0500">Molybdenum</keyword>
<evidence type="ECO:0000313" key="8">
    <source>
        <dbReference type="Proteomes" id="UP000015354"/>
    </source>
</evidence>
<dbReference type="PRINTS" id="PR00407">
    <property type="entry name" value="EUMOPTERIN"/>
</dbReference>
<dbReference type="GO" id="GO:0008482">
    <property type="term" value="F:sulfite oxidase activity"/>
    <property type="evidence" value="ECO:0007669"/>
    <property type="project" value="TreeGrafter"/>
</dbReference>
<dbReference type="InterPro" id="IPR014756">
    <property type="entry name" value="Ig_E-set"/>
</dbReference>
<comment type="cofactor">
    <cofactor evidence="1">
        <name>Mo-molybdopterin</name>
        <dbReference type="ChEBI" id="CHEBI:71302"/>
    </cofactor>
</comment>
<dbReference type="SUPFAM" id="SSF56524">
    <property type="entry name" value="Oxidoreductase molybdopterin-binding domain"/>
    <property type="match status" value="1"/>
</dbReference>
<protein>
    <submittedName>
        <fullName evidence="7">Sulfite oxidase</fullName>
    </submittedName>
</protein>
<dbReference type="PANTHER" id="PTHR19372">
    <property type="entry name" value="SULFITE REDUCTASE"/>
    <property type="match status" value="1"/>
</dbReference>
<evidence type="ECO:0000256" key="2">
    <source>
        <dbReference type="ARBA" id="ARBA00022505"/>
    </source>
</evidence>
<dbReference type="Pfam" id="PF03404">
    <property type="entry name" value="Mo-co_dimer"/>
    <property type="match status" value="1"/>
</dbReference>
<evidence type="ECO:0000256" key="3">
    <source>
        <dbReference type="ARBA" id="ARBA00022723"/>
    </source>
</evidence>
<proteinExistence type="predicted"/>
<dbReference type="Gene3D" id="2.60.40.650">
    <property type="match status" value="1"/>
</dbReference>
<dbReference type="SUPFAM" id="SSF81296">
    <property type="entry name" value="E set domains"/>
    <property type="match status" value="1"/>
</dbReference>
<dbReference type="InterPro" id="IPR000572">
    <property type="entry name" value="OxRdtase_Mopterin-bd_dom"/>
</dbReference>
<feature type="domain" description="Oxidoreductase molybdopterin-binding" evidence="5">
    <location>
        <begin position="92"/>
        <end position="276"/>
    </location>
</feature>
<sequence length="440" mass="48915">MLAAGGGIDKWWAMFNIHDDDAVRDILERHRIGNVKDYVPQPVVSLEDQWAAEPTRADGLRVLNSRPFNAETPEAALREYITPTELFFVRGHMPVPDLKNRPDFCVMVEGEGMDARCFTVEDLKRQFEEHTETVTIQCGGNRRTTMEAAYAADGAKGVKGLSWKGGAIGTADWTGVYLRDVIAACQVEPPYDPASYHVQFEGADRDAAGHFQASIPYNMATSPDADVLIAYKMNGEDLPPDHGYPLRAIVPGVVGVRNCKFLQRVTVQPDECESVWQQNDYKNFPSYETKPNHSYPSIYYMPVQSQLTHAAYNPEADAIQLQAYAYAGGGRGIQRVEVSHDNGRSFEYAATLQPRPQTGAASQEEASFPHERQWAWRQVVADTPVKDIKAAPVVRGDGTKVYLTCIRAVTTDNEVQPAVAPYNFRGLLYNGYSCKDIAVK</sequence>
<evidence type="ECO:0000313" key="7">
    <source>
        <dbReference type="EMBL" id="EPY15254.1"/>
    </source>
</evidence>
<dbReference type="GO" id="GO:0030151">
    <property type="term" value="F:molybdenum ion binding"/>
    <property type="evidence" value="ECO:0007669"/>
    <property type="project" value="InterPro"/>
</dbReference>
<keyword evidence="8" id="KW-1185">Reference proteome</keyword>
<dbReference type="GO" id="GO:0043546">
    <property type="term" value="F:molybdopterin cofactor binding"/>
    <property type="evidence" value="ECO:0007669"/>
    <property type="project" value="TreeGrafter"/>
</dbReference>
<dbReference type="FunFam" id="3.90.420.10:FF:000002">
    <property type="entry name" value="sulfite oxidase, mitochondrial"/>
    <property type="match status" value="1"/>
</dbReference>
<dbReference type="AlphaFoldDB" id="S9TE68"/>
<evidence type="ECO:0000259" key="5">
    <source>
        <dbReference type="Pfam" id="PF00174"/>
    </source>
</evidence>
<dbReference type="Proteomes" id="UP000015354">
    <property type="component" value="Unassembled WGS sequence"/>
</dbReference>
<dbReference type="OrthoDB" id="10051395at2759"/>
<evidence type="ECO:0000259" key="6">
    <source>
        <dbReference type="Pfam" id="PF03404"/>
    </source>
</evidence>
<keyword evidence="4" id="KW-0560">Oxidoreductase</keyword>
<dbReference type="GO" id="GO:0020037">
    <property type="term" value="F:heme binding"/>
    <property type="evidence" value="ECO:0007669"/>
    <property type="project" value="TreeGrafter"/>
</dbReference>
<dbReference type="Gene3D" id="3.90.420.10">
    <property type="entry name" value="Oxidoreductase, molybdopterin-binding domain"/>
    <property type="match status" value="1"/>
</dbReference>
<evidence type="ECO:0000256" key="1">
    <source>
        <dbReference type="ARBA" id="ARBA00001924"/>
    </source>
</evidence>
<dbReference type="PANTHER" id="PTHR19372:SF7">
    <property type="entry name" value="SULFITE OXIDASE, MITOCHONDRIAL"/>
    <property type="match status" value="1"/>
</dbReference>
<organism evidence="7 8">
    <name type="scientific">Strigomonas culicis</name>
    <dbReference type="NCBI Taxonomy" id="28005"/>
    <lineage>
        <taxon>Eukaryota</taxon>
        <taxon>Discoba</taxon>
        <taxon>Euglenozoa</taxon>
        <taxon>Kinetoplastea</taxon>
        <taxon>Metakinetoplastina</taxon>
        <taxon>Trypanosomatida</taxon>
        <taxon>Trypanosomatidae</taxon>
        <taxon>Strigomonadinae</taxon>
        <taxon>Strigomonas</taxon>
    </lineage>
</organism>
<keyword evidence="3" id="KW-0479">Metal-binding</keyword>
<reference evidence="7 8" key="1">
    <citation type="journal article" date="2013" name="PLoS ONE">
        <title>Predicting the Proteins of Angomonas deanei, Strigomonas culicis and Their Respective Endosymbionts Reveals New Aspects of the Trypanosomatidae Family.</title>
        <authorList>
            <person name="Motta M.C."/>
            <person name="Martins A.C."/>
            <person name="de Souza S.S."/>
            <person name="Catta-Preta C.M."/>
            <person name="Silva R."/>
            <person name="Klein C.C."/>
            <person name="de Almeida L.G."/>
            <person name="de Lima Cunha O."/>
            <person name="Ciapina L.P."/>
            <person name="Brocchi M."/>
            <person name="Colabardini A.C."/>
            <person name="de Araujo Lima B."/>
            <person name="Machado C.R."/>
            <person name="de Almeida Soares C.M."/>
            <person name="Probst C.M."/>
            <person name="de Menezes C.B."/>
            <person name="Thompson C.E."/>
            <person name="Bartholomeu D.C."/>
            <person name="Gradia D.F."/>
            <person name="Pavoni D.P."/>
            <person name="Grisard E.C."/>
            <person name="Fantinatti-Garboggini F."/>
            <person name="Marchini F.K."/>
            <person name="Rodrigues-Luiz G.F."/>
            <person name="Wagner G."/>
            <person name="Goldman G.H."/>
            <person name="Fietto J.L."/>
            <person name="Elias M.C."/>
            <person name="Goldman M.H."/>
            <person name="Sagot M.F."/>
            <person name="Pereira M."/>
            <person name="Stoco P.H."/>
            <person name="de Mendonca-Neto R.P."/>
            <person name="Teixeira S.M."/>
            <person name="Maciel T.E."/>
            <person name="de Oliveira Mendes T.A."/>
            <person name="Urmenyi T.P."/>
            <person name="de Souza W."/>
            <person name="Schenkman S."/>
            <person name="de Vasconcelos A.T."/>
        </authorList>
    </citation>
    <scope>NUCLEOTIDE SEQUENCE [LARGE SCALE GENOMIC DNA]</scope>
</reference>
<comment type="caution">
    <text evidence="7">The sequence shown here is derived from an EMBL/GenBank/DDBJ whole genome shotgun (WGS) entry which is preliminary data.</text>
</comment>
<dbReference type="EMBL" id="ATMH01012334">
    <property type="protein sequence ID" value="EPY15254.1"/>
    <property type="molecule type" value="Genomic_DNA"/>
</dbReference>
<gene>
    <name evidence="7" type="ORF">STCU_12195</name>
</gene>
<feature type="domain" description="Moybdenum cofactor oxidoreductase dimerisation" evidence="6">
    <location>
        <begin position="301"/>
        <end position="432"/>
    </location>
</feature>
<name>S9TE68_9TRYP</name>
<dbReference type="InterPro" id="IPR036374">
    <property type="entry name" value="OxRdtase_Mopterin-bd_sf"/>
</dbReference>